<dbReference type="GO" id="GO:0007156">
    <property type="term" value="P:homophilic cell adhesion via plasma membrane adhesion molecules"/>
    <property type="evidence" value="ECO:0007669"/>
    <property type="project" value="InterPro"/>
</dbReference>
<accession>A0AAW1BMS1</accession>
<keyword evidence="14" id="KW-0965">Cell junction</keyword>
<evidence type="ECO:0000256" key="1">
    <source>
        <dbReference type="ARBA" id="ARBA00004135"/>
    </source>
</evidence>
<dbReference type="GO" id="GO:0030057">
    <property type="term" value="C:desmosome"/>
    <property type="evidence" value="ECO:0007669"/>
    <property type="project" value="UniProtKB-SubCell"/>
</dbReference>
<evidence type="ECO:0000256" key="14">
    <source>
        <dbReference type="ARBA" id="ARBA00022949"/>
    </source>
</evidence>
<evidence type="ECO:0000256" key="21">
    <source>
        <dbReference type="SAM" id="MobiDB-lite"/>
    </source>
</evidence>
<comment type="caution">
    <text evidence="24">The sequence shown here is derived from an EMBL/GenBank/DDBJ whole genome shotgun (WGS) entry which is preliminary data.</text>
</comment>
<evidence type="ECO:0000256" key="11">
    <source>
        <dbReference type="ARBA" id="ARBA00022737"/>
    </source>
</evidence>
<dbReference type="GO" id="GO:0000902">
    <property type="term" value="P:cell morphogenesis"/>
    <property type="evidence" value="ECO:0007669"/>
    <property type="project" value="TreeGrafter"/>
</dbReference>
<evidence type="ECO:0000256" key="9">
    <source>
        <dbReference type="ARBA" id="ARBA00022723"/>
    </source>
</evidence>
<dbReference type="GO" id="GO:0045296">
    <property type="term" value="F:cadherin binding"/>
    <property type="evidence" value="ECO:0007669"/>
    <property type="project" value="TreeGrafter"/>
</dbReference>
<dbReference type="Pfam" id="PF00028">
    <property type="entry name" value="Cadherin"/>
    <property type="match status" value="3"/>
</dbReference>
<evidence type="ECO:0000256" key="12">
    <source>
        <dbReference type="ARBA" id="ARBA00022837"/>
    </source>
</evidence>
<dbReference type="GO" id="GO:0007043">
    <property type="term" value="P:cell-cell junction assembly"/>
    <property type="evidence" value="ECO:0007669"/>
    <property type="project" value="TreeGrafter"/>
</dbReference>
<dbReference type="InterPro" id="IPR027397">
    <property type="entry name" value="Catenin-bd_sf"/>
</dbReference>
<keyword evidence="17" id="KW-0325">Glycoprotein</keyword>
<dbReference type="PROSITE" id="PS50268">
    <property type="entry name" value="CADHERIN_2"/>
    <property type="match status" value="4"/>
</dbReference>
<evidence type="ECO:0000256" key="5">
    <source>
        <dbReference type="ARBA" id="ARBA00004568"/>
    </source>
</evidence>
<feature type="transmembrane region" description="Helical" evidence="22">
    <location>
        <begin position="695"/>
        <end position="718"/>
    </location>
</feature>
<evidence type="ECO:0000256" key="6">
    <source>
        <dbReference type="ARBA" id="ARBA00022475"/>
    </source>
</evidence>
<dbReference type="InterPro" id="IPR015919">
    <property type="entry name" value="Cadherin-like_sf"/>
</dbReference>
<dbReference type="InterPro" id="IPR014868">
    <property type="entry name" value="Cadherin_pro_dom"/>
</dbReference>
<dbReference type="GO" id="GO:0016339">
    <property type="term" value="P:calcium-dependent cell-cell adhesion via plasma membrane cell adhesion molecules"/>
    <property type="evidence" value="ECO:0007669"/>
    <property type="project" value="TreeGrafter"/>
</dbReference>
<feature type="domain" description="Cadherin" evidence="23">
    <location>
        <begin position="157"/>
        <end position="238"/>
    </location>
</feature>
<dbReference type="PROSITE" id="PS00232">
    <property type="entry name" value="CADHERIN_1"/>
    <property type="match status" value="1"/>
</dbReference>
<dbReference type="GO" id="GO:0008013">
    <property type="term" value="F:beta-catenin binding"/>
    <property type="evidence" value="ECO:0007669"/>
    <property type="project" value="TreeGrafter"/>
</dbReference>
<evidence type="ECO:0000256" key="22">
    <source>
        <dbReference type="SAM" id="Phobius"/>
    </source>
</evidence>
<dbReference type="GO" id="GO:0044331">
    <property type="term" value="P:cell-cell adhesion mediated by cadherin"/>
    <property type="evidence" value="ECO:0007669"/>
    <property type="project" value="TreeGrafter"/>
</dbReference>
<keyword evidence="10" id="KW-0732">Signal</keyword>
<dbReference type="GO" id="GO:0045177">
    <property type="term" value="C:apical part of cell"/>
    <property type="evidence" value="ECO:0007669"/>
    <property type="project" value="TreeGrafter"/>
</dbReference>
<evidence type="ECO:0000256" key="8">
    <source>
        <dbReference type="ARBA" id="ARBA00022692"/>
    </source>
</evidence>
<keyword evidence="13 19" id="KW-0130">Cell adhesion</keyword>
<feature type="domain" description="Cadherin" evidence="23">
    <location>
        <begin position="350"/>
        <end position="466"/>
    </location>
</feature>
<dbReference type="PANTHER" id="PTHR24027">
    <property type="entry name" value="CADHERIN-23"/>
    <property type="match status" value="1"/>
</dbReference>
<dbReference type="GO" id="GO:0016342">
    <property type="term" value="C:catenin complex"/>
    <property type="evidence" value="ECO:0007669"/>
    <property type="project" value="TreeGrafter"/>
</dbReference>
<name>A0AAW1BMS1_CROAD</name>
<comment type="subcellular location">
    <subcellularLocation>
        <location evidence="4">Cell junction</location>
        <location evidence="4">Adherens junction</location>
    </subcellularLocation>
    <subcellularLocation>
        <location evidence="5">Cell junction</location>
        <location evidence="5">Desmosome</location>
    </subcellularLocation>
    <subcellularLocation>
        <location evidence="1">Cell membrane</location>
        <location evidence="1">Sarcolemma</location>
    </subcellularLocation>
    <subcellularLocation>
        <location evidence="3 19">Cell membrane</location>
        <topology evidence="3 19">Single-pass type I membrane protein</topology>
    </subcellularLocation>
    <subcellularLocation>
        <location evidence="2">Cell surface</location>
    </subcellularLocation>
</comment>
<keyword evidence="9" id="KW-0479">Metal-binding</keyword>
<dbReference type="AlphaFoldDB" id="A0AAW1BMS1"/>
<evidence type="ECO:0000256" key="4">
    <source>
        <dbReference type="ARBA" id="ARBA00004536"/>
    </source>
</evidence>
<dbReference type="PRINTS" id="PR00205">
    <property type="entry name" value="CADHERIN"/>
</dbReference>
<evidence type="ECO:0000256" key="13">
    <source>
        <dbReference type="ARBA" id="ARBA00022889"/>
    </source>
</evidence>
<evidence type="ECO:0000313" key="25">
    <source>
        <dbReference type="Proteomes" id="UP001474421"/>
    </source>
</evidence>
<dbReference type="SUPFAM" id="SSF49313">
    <property type="entry name" value="Cadherin-like"/>
    <property type="match status" value="5"/>
</dbReference>
<evidence type="ECO:0000256" key="16">
    <source>
        <dbReference type="ARBA" id="ARBA00023136"/>
    </source>
</evidence>
<dbReference type="FunFam" id="2.60.40.60:FF:000011">
    <property type="entry name" value="Cadherin 1"/>
    <property type="match status" value="1"/>
</dbReference>
<sequence>TWDLFCEACNEVSFNVPHKLKMGMFIGRVNMKHCLNDTGIIGINNPNFIILEDGSLYTKNAISLTTHENIITIFLKNVYTHEQKQIYVTLLTYPEKASKTKRRHDRATVVGRTKRRWAPVPTTIMENSLGPFPMQIQQALACLSSVLEHWGTLLSSDMAQKYNIRYFITGPGVDKPPLNYFYIEQETGNLFVTCPIDREVFPEFQLICYAMTPDGYTPEVPLIHIIKIEDDNDNAPEFEYEIYTFHVPENSVIGTLVGQVTAIDKDEPNTLHSKLKYRIISQSHQKLQEFVVDPDSGCITVALHLDRETVSAYTLHIEARDMGGEEFGLYTTAAVHIEITDVNDNLPQIAQNMYVVEIYENIAHAEILCIPVEDKDEPRTSSWMGIFAITKGNEDNSFDIRVDQQQNIGCLSTLKELDYEKSHERRLEIAINNEAPYVPPPNSRVLPTSMVSIVIKIKDQDEGPVFEPCEYILYIKERLLVGTMVGNYHAIDPETGNKHLSYRIIKDPCNWITIDEIGNLRTTDILERDSQNIEYSHCNVTVFATDQSGKTGKGTIVIKLVIENNYPVNTSKHYIMCKDKKPICINATDIDLPKSTIPFHFEIEKPVDLKWNLTPNDDASALLSSVEDIDYGYYYILLRICNGESIRKREIIVHYCDCAIPSNCSESTTNMSLDSSSSDIQVERTPAAAPVLGAWSIPAMVMGSLLMLLGFGTPYGLWLHRKRHTPQEESDLTFENLTRSNIEAPGEGNVRPNTEAPGEGNIRSNTEAPGEGNSMVFLCGEDEEHNLAKEYLHAYNYEGKDSPTGTLSSCTGESEEEKLSFLNQPEPPFRTLVEIFVQKDCV</sequence>
<dbReference type="FunFam" id="2.60.40.60:FF:000019">
    <property type="entry name" value="Cadherin 2"/>
    <property type="match status" value="1"/>
</dbReference>
<dbReference type="PANTHER" id="PTHR24027:SF79">
    <property type="entry name" value="CADHERIN-2"/>
    <property type="match status" value="1"/>
</dbReference>
<dbReference type="GO" id="GO:0043005">
    <property type="term" value="C:neuron projection"/>
    <property type="evidence" value="ECO:0007669"/>
    <property type="project" value="TreeGrafter"/>
</dbReference>
<dbReference type="GO" id="GO:0007416">
    <property type="term" value="P:synapse assembly"/>
    <property type="evidence" value="ECO:0007669"/>
    <property type="project" value="TreeGrafter"/>
</dbReference>
<proteinExistence type="predicted"/>
<evidence type="ECO:0000259" key="23">
    <source>
        <dbReference type="PROSITE" id="PS50268"/>
    </source>
</evidence>
<feature type="non-terminal residue" evidence="24">
    <location>
        <position position="1"/>
    </location>
</feature>
<comment type="function">
    <text evidence="20">Cadherins are calcium-dependent cell adhesion proteins.</text>
</comment>
<keyword evidence="7" id="KW-0165">Cleavage on pair of basic residues</keyword>
<dbReference type="GO" id="GO:0099634">
    <property type="term" value="C:postsynaptic specialization membrane"/>
    <property type="evidence" value="ECO:0007669"/>
    <property type="project" value="TreeGrafter"/>
</dbReference>
<dbReference type="GO" id="GO:0048787">
    <property type="term" value="C:presynaptic active zone membrane"/>
    <property type="evidence" value="ECO:0007669"/>
    <property type="project" value="TreeGrafter"/>
</dbReference>
<keyword evidence="16 22" id="KW-0472">Membrane</keyword>
<dbReference type="InterPro" id="IPR039808">
    <property type="entry name" value="Cadherin"/>
</dbReference>
<keyword evidence="15 22" id="KW-1133">Transmembrane helix</keyword>
<organism evidence="24 25">
    <name type="scientific">Crotalus adamanteus</name>
    <name type="common">Eastern diamondback rattlesnake</name>
    <dbReference type="NCBI Taxonomy" id="8729"/>
    <lineage>
        <taxon>Eukaryota</taxon>
        <taxon>Metazoa</taxon>
        <taxon>Chordata</taxon>
        <taxon>Craniata</taxon>
        <taxon>Vertebrata</taxon>
        <taxon>Euteleostomi</taxon>
        <taxon>Lepidosauria</taxon>
        <taxon>Squamata</taxon>
        <taxon>Bifurcata</taxon>
        <taxon>Unidentata</taxon>
        <taxon>Episquamata</taxon>
        <taxon>Toxicofera</taxon>
        <taxon>Serpentes</taxon>
        <taxon>Colubroidea</taxon>
        <taxon>Viperidae</taxon>
        <taxon>Crotalinae</taxon>
        <taxon>Crotalus</taxon>
    </lineage>
</organism>
<dbReference type="GO" id="GO:0034332">
    <property type="term" value="P:adherens junction organization"/>
    <property type="evidence" value="ECO:0007669"/>
    <property type="project" value="TreeGrafter"/>
</dbReference>
<dbReference type="GO" id="GO:0009986">
    <property type="term" value="C:cell surface"/>
    <property type="evidence" value="ECO:0007669"/>
    <property type="project" value="UniProtKB-SubCell"/>
</dbReference>
<dbReference type="InterPro" id="IPR002126">
    <property type="entry name" value="Cadherin-like_dom"/>
</dbReference>
<dbReference type="EMBL" id="JAOTOJ010000003">
    <property type="protein sequence ID" value="KAK9403344.1"/>
    <property type="molecule type" value="Genomic_DNA"/>
</dbReference>
<dbReference type="GO" id="GO:0014704">
    <property type="term" value="C:intercalated disc"/>
    <property type="evidence" value="ECO:0007669"/>
    <property type="project" value="TreeGrafter"/>
</dbReference>
<keyword evidence="12 18" id="KW-0106">Calcium</keyword>
<dbReference type="SMART" id="SM01055">
    <property type="entry name" value="Cadherin_pro"/>
    <property type="match status" value="1"/>
</dbReference>
<evidence type="ECO:0000256" key="18">
    <source>
        <dbReference type="PROSITE-ProRule" id="PRU00043"/>
    </source>
</evidence>
<dbReference type="GO" id="GO:0005912">
    <property type="term" value="C:adherens junction"/>
    <property type="evidence" value="ECO:0007669"/>
    <property type="project" value="UniProtKB-SubCell"/>
</dbReference>
<dbReference type="InterPro" id="IPR020894">
    <property type="entry name" value="Cadherin_CS"/>
</dbReference>
<dbReference type="GO" id="GO:0014069">
    <property type="term" value="C:postsynaptic density"/>
    <property type="evidence" value="ECO:0007669"/>
    <property type="project" value="TreeGrafter"/>
</dbReference>
<reference evidence="24 25" key="1">
    <citation type="journal article" date="2024" name="Proc. Natl. Acad. Sci. U.S.A.">
        <title>The genetic regulatory architecture and epigenomic basis for age-related changes in rattlesnake venom.</title>
        <authorList>
            <person name="Hogan M.P."/>
            <person name="Holding M.L."/>
            <person name="Nystrom G.S."/>
            <person name="Colston T.J."/>
            <person name="Bartlett D.A."/>
            <person name="Mason A.J."/>
            <person name="Ellsworth S.A."/>
            <person name="Rautsaw R.M."/>
            <person name="Lawrence K.C."/>
            <person name="Strickland J.L."/>
            <person name="He B."/>
            <person name="Fraser P."/>
            <person name="Margres M.J."/>
            <person name="Gilbert D.M."/>
            <person name="Gibbs H.L."/>
            <person name="Parkinson C.L."/>
            <person name="Rokyta D.R."/>
        </authorList>
    </citation>
    <scope>NUCLEOTIDE SEQUENCE [LARGE SCALE GENOMIC DNA]</scope>
    <source>
        <strain evidence="24">DRR0105</strain>
    </source>
</reference>
<keyword evidence="25" id="KW-1185">Reference proteome</keyword>
<evidence type="ECO:0000256" key="17">
    <source>
        <dbReference type="ARBA" id="ARBA00023180"/>
    </source>
</evidence>
<evidence type="ECO:0000256" key="10">
    <source>
        <dbReference type="ARBA" id="ARBA00022729"/>
    </source>
</evidence>
<gene>
    <name evidence="24" type="ORF">NXF25_008171</name>
</gene>
<protein>
    <recommendedName>
        <fullName evidence="23">Cadherin domain-containing protein</fullName>
    </recommendedName>
</protein>
<dbReference type="GO" id="GO:0042383">
    <property type="term" value="C:sarcolemma"/>
    <property type="evidence" value="ECO:0007669"/>
    <property type="project" value="UniProtKB-SubCell"/>
</dbReference>
<feature type="region of interest" description="Disordered" evidence="21">
    <location>
        <begin position="742"/>
        <end position="769"/>
    </location>
</feature>
<keyword evidence="8 19" id="KW-0812">Transmembrane</keyword>
<dbReference type="GO" id="GO:0016477">
    <property type="term" value="P:cell migration"/>
    <property type="evidence" value="ECO:0007669"/>
    <property type="project" value="TreeGrafter"/>
</dbReference>
<keyword evidence="6" id="KW-1003">Cell membrane</keyword>
<evidence type="ECO:0000256" key="3">
    <source>
        <dbReference type="ARBA" id="ARBA00004251"/>
    </source>
</evidence>
<evidence type="ECO:0000256" key="19">
    <source>
        <dbReference type="RuleBase" id="RU003318"/>
    </source>
</evidence>
<dbReference type="Gene3D" id="2.60.40.60">
    <property type="entry name" value="Cadherins"/>
    <property type="match status" value="5"/>
</dbReference>
<dbReference type="GO" id="GO:0005509">
    <property type="term" value="F:calcium ion binding"/>
    <property type="evidence" value="ECO:0007669"/>
    <property type="project" value="UniProtKB-UniRule"/>
</dbReference>
<evidence type="ECO:0000256" key="2">
    <source>
        <dbReference type="ARBA" id="ARBA00004241"/>
    </source>
</evidence>
<evidence type="ECO:0000256" key="20">
    <source>
        <dbReference type="RuleBase" id="RU004357"/>
    </source>
</evidence>
<dbReference type="InterPro" id="IPR000233">
    <property type="entry name" value="Cadherin_Y-type_LIR"/>
</dbReference>
<feature type="domain" description="Cadherin" evidence="23">
    <location>
        <begin position="467"/>
        <end position="569"/>
    </location>
</feature>
<dbReference type="FunFam" id="2.60.40.60:FF:000068">
    <property type="entry name" value="Desmoglein 1"/>
    <property type="match status" value="1"/>
</dbReference>
<dbReference type="Pfam" id="PF01049">
    <property type="entry name" value="CADH_Y-type_LIR"/>
    <property type="match status" value="1"/>
</dbReference>
<evidence type="ECO:0000313" key="24">
    <source>
        <dbReference type="EMBL" id="KAK9403344.1"/>
    </source>
</evidence>
<keyword evidence="11" id="KW-0677">Repeat</keyword>
<evidence type="ECO:0000256" key="7">
    <source>
        <dbReference type="ARBA" id="ARBA00022685"/>
    </source>
</evidence>
<dbReference type="Proteomes" id="UP001474421">
    <property type="component" value="Unassembled WGS sequence"/>
</dbReference>
<dbReference type="SMART" id="SM00112">
    <property type="entry name" value="CA"/>
    <property type="match status" value="4"/>
</dbReference>
<dbReference type="Gene3D" id="4.10.900.10">
    <property type="entry name" value="TCF3-CBD (Catenin binding domain)"/>
    <property type="match status" value="1"/>
</dbReference>
<evidence type="ECO:0000256" key="15">
    <source>
        <dbReference type="ARBA" id="ARBA00022989"/>
    </source>
</evidence>
<dbReference type="GO" id="GO:0005737">
    <property type="term" value="C:cytoplasm"/>
    <property type="evidence" value="ECO:0007669"/>
    <property type="project" value="TreeGrafter"/>
</dbReference>
<feature type="domain" description="Cadherin" evidence="23">
    <location>
        <begin position="239"/>
        <end position="349"/>
    </location>
</feature>
<dbReference type="GO" id="GO:0030027">
    <property type="term" value="C:lamellipodium"/>
    <property type="evidence" value="ECO:0007669"/>
    <property type="project" value="TreeGrafter"/>
</dbReference>
<dbReference type="CDD" id="cd11304">
    <property type="entry name" value="Cadherin_repeat"/>
    <property type="match status" value="4"/>
</dbReference>